<name>A0A2H9T4G9_9ZZZZ</name>
<reference evidence="1" key="1">
    <citation type="journal article" date="2017" name="Appl. Environ. Microbiol.">
        <title>Molecular characterization of an Endozoicomonas-like organism causing infection in king scallop Pecten maximus L.</title>
        <authorList>
            <person name="Cano I."/>
            <person name="van Aerle R."/>
            <person name="Ross S."/>
            <person name="Verner-Jeffreys D.W."/>
            <person name="Paley R.K."/>
            <person name="Rimmer G."/>
            <person name="Ryder D."/>
            <person name="Hooper P."/>
            <person name="Stone D."/>
            <person name="Feist S.W."/>
        </authorList>
    </citation>
    <scope>NUCLEOTIDE SEQUENCE</scope>
</reference>
<comment type="caution">
    <text evidence="1">The sequence shown here is derived from an EMBL/GenBank/DDBJ whole genome shotgun (WGS) entry which is preliminary data.</text>
</comment>
<protein>
    <submittedName>
        <fullName evidence="1">Uncharacterized protein</fullName>
    </submittedName>
</protein>
<gene>
    <name evidence="1" type="ORF">CI610_02947</name>
</gene>
<evidence type="ECO:0000313" key="1">
    <source>
        <dbReference type="EMBL" id="PJE78116.1"/>
    </source>
</evidence>
<dbReference type="EMBL" id="NSIT01000260">
    <property type="protein sequence ID" value="PJE78116.1"/>
    <property type="molecule type" value="Genomic_DNA"/>
</dbReference>
<dbReference type="AlphaFoldDB" id="A0A2H9T4G9"/>
<proteinExistence type="predicted"/>
<sequence length="40" mass="4775">MVTIIGKTYFKFDNLHYVQSLTPFFDDNVIHVVLYSITFF</sequence>
<accession>A0A2H9T4G9</accession>
<organism evidence="1">
    <name type="scientific">invertebrate metagenome</name>
    <dbReference type="NCBI Taxonomy" id="1711999"/>
    <lineage>
        <taxon>unclassified sequences</taxon>
        <taxon>metagenomes</taxon>
        <taxon>organismal metagenomes</taxon>
    </lineage>
</organism>